<feature type="region of interest" description="Disordered" evidence="1">
    <location>
        <begin position="1123"/>
        <end position="1191"/>
    </location>
</feature>
<dbReference type="InParanoid" id="A0A2K3CQG6"/>
<feature type="compositionally biased region" description="Low complexity" evidence="1">
    <location>
        <begin position="468"/>
        <end position="497"/>
    </location>
</feature>
<dbReference type="AlphaFoldDB" id="A0A2K3CQG6"/>
<gene>
    <name evidence="3" type="ORF">CHLRE_17g724000v5</name>
</gene>
<feature type="compositionally biased region" description="Basic and acidic residues" evidence="1">
    <location>
        <begin position="766"/>
        <end position="806"/>
    </location>
</feature>
<feature type="domain" description="CCDC81 HU" evidence="2">
    <location>
        <begin position="125"/>
        <end position="176"/>
    </location>
</feature>
<feature type="compositionally biased region" description="Low complexity" evidence="1">
    <location>
        <begin position="505"/>
        <end position="535"/>
    </location>
</feature>
<dbReference type="InterPro" id="IPR040673">
    <property type="entry name" value="CCDC81_HU_dom_2"/>
</dbReference>
<accession>A0A2K3CQG6</accession>
<organism evidence="3 4">
    <name type="scientific">Chlamydomonas reinhardtii</name>
    <name type="common">Chlamydomonas smithii</name>
    <dbReference type="NCBI Taxonomy" id="3055"/>
    <lineage>
        <taxon>Eukaryota</taxon>
        <taxon>Viridiplantae</taxon>
        <taxon>Chlorophyta</taxon>
        <taxon>core chlorophytes</taxon>
        <taxon>Chlorophyceae</taxon>
        <taxon>CS clade</taxon>
        <taxon>Chlamydomonadales</taxon>
        <taxon>Chlamydomonadaceae</taxon>
        <taxon>Chlamydomonas</taxon>
    </lineage>
</organism>
<dbReference type="PANTHER" id="PTHR14362:SF2">
    <property type="entry name" value="COILED-COIL DOMAIN-CONTAINING PROTEIN 81"/>
    <property type="match status" value="1"/>
</dbReference>
<dbReference type="PANTHER" id="PTHR14362">
    <property type="entry name" value="COILED-COIL DOMAIN-CONTAINING PROTEIN 81"/>
    <property type="match status" value="1"/>
</dbReference>
<name>A0A2K3CQG6_CHLRE</name>
<dbReference type="OrthoDB" id="552140at2759"/>
<proteinExistence type="predicted"/>
<dbReference type="Proteomes" id="UP000006906">
    <property type="component" value="Chromosome 17"/>
</dbReference>
<sequence>MWTELDLCKECARGTKQALDQNVYAAVWSAIQAWVVQQFACHRGASIAAFGRLTWHRSAAHASAVVEGLPPQLRPVFIPADSFLRIHALHHANSATRATTVQPEELQPCEEYDGLRVALKFSRALTRAVMEGCTRRLLAALGEAVRSGRQVAVDMGVGTLTGRDRALGFEFMPSYLAAHRTLAGSTRLGAWAGAAVGARRTCQQQSQQQQQVQAQVPQTRREQVLTGLAQLQAELAAGDDGSEEDSGGGVGGRDQALPGAQVQHGELMPGEETHGRQQQPGLRRTVSQPRRPRSQGPEAEDRQDAKHAPASQARRDISPGPQGRPSWGRRAPPASTKSPGRLGAVPSRPSSPGPSGPSRPLSSGTRSRGPAEVGSHGAARSVGPSRCASPAPERRGASAAVSAQAQTQARGHRPSSPGPGPRPNALGNVSRFGGLSVGCGSRGSRTGEGWSRGELSDSGDIGGRSFSPTPAERAAAEAVPTASHIQLAARAPRSRPVSPSPPVRRPASAPRPRAAPAASRAAAATSTRTARAAAPCRNDRNTGRTQATRTASAPRTRSASAGVQITGGTMASGGPSRPTSPGPTRAQPSMSAARAQALAVLRGRNASPRRAEAAPHNATGLAAAGVMGAQSQPQKQLVAQLWSPDNSLKGAVGRQETGAAAPGQRRNTATGTPVGKDAAADNAPWLRPRSQAPQQGAAEPAAARAVVADSGRQNPTQRVSYDGGKAGTSGDLDMEDQQAPRSARKPLFSSPPAGKFPVRAAQGDAKSLRRLELPHARTEKCTGVEADSARADDRTLSRSGQERLRDQSGALDRSRSPSPGPRPGAHGVVVTYAAVRSASPGPNLRYGDASTTADVTGVPAAAFARPLGSASERAAYEVAGGQAALERLVGGSKAAAEDRPLCLAKAAAAGPTSPPRRHVYALQQQQQAQQPSQSCRTQPSGPNAAATVGMAASVGSIDSLQRPASVLGRRAGGDPCVVESWEAELEAEFEDVEDLLEGVEQCLGFSADLPDTFEQDADEHTTRHGWEEPAGARHPCQAGGHSSAGGCAEEWSSSGMACSSSATSCFSFGRGGVGQVSNSSSLRGGRGVGMHGAAVGQAGAAHALASTAHKGSLCACQEEEEEGMPAGDCDSPQMPPQRCASPRQRRLRSSGSEGEVGVAPAAAQGWRSPGGRYCGSSGSSSAGTSTSSRGVRGASLAVRAEDLPVPAWGDRLPVPAAGRHAGKQEGEEEQEEEEEEAGWSDDDQIPEVQRYLKSLGQAAAQRQWRHSSDGSDVE</sequence>
<feature type="region of interest" description="Disordered" evidence="1">
    <location>
        <begin position="1203"/>
        <end position="1274"/>
    </location>
</feature>
<feature type="compositionally biased region" description="Low complexity" evidence="1">
    <location>
        <begin position="397"/>
        <end position="409"/>
    </location>
</feature>
<feature type="compositionally biased region" description="Low complexity" evidence="1">
    <location>
        <begin position="358"/>
        <end position="370"/>
    </location>
</feature>
<feature type="compositionally biased region" description="Low complexity" evidence="1">
    <location>
        <begin position="544"/>
        <end position="561"/>
    </location>
</feature>
<keyword evidence="4" id="KW-1185">Reference proteome</keyword>
<feature type="region of interest" description="Disordered" evidence="1">
    <location>
        <begin position="1017"/>
        <end position="1045"/>
    </location>
</feature>
<feature type="compositionally biased region" description="Low complexity" evidence="1">
    <location>
        <begin position="572"/>
        <end position="585"/>
    </location>
</feature>
<evidence type="ECO:0000259" key="2">
    <source>
        <dbReference type="Pfam" id="PF18289"/>
    </source>
</evidence>
<feature type="compositionally biased region" description="Low complexity" evidence="1">
    <location>
        <begin position="691"/>
        <end position="708"/>
    </location>
</feature>
<dbReference type="KEGG" id="cre:CHLRE_17g724000v5"/>
<evidence type="ECO:0000313" key="3">
    <source>
        <dbReference type="EMBL" id="PNW70534.1"/>
    </source>
</evidence>
<dbReference type="Pfam" id="PF18289">
    <property type="entry name" value="HU-CCDC81_euk_2"/>
    <property type="match status" value="1"/>
</dbReference>
<reference evidence="3 4" key="1">
    <citation type="journal article" date="2007" name="Science">
        <title>The Chlamydomonas genome reveals the evolution of key animal and plant functions.</title>
        <authorList>
            <person name="Merchant S.S."/>
            <person name="Prochnik S.E."/>
            <person name="Vallon O."/>
            <person name="Harris E.H."/>
            <person name="Karpowicz S.J."/>
            <person name="Witman G.B."/>
            <person name="Terry A."/>
            <person name="Salamov A."/>
            <person name="Fritz-Laylin L.K."/>
            <person name="Marechal-Drouard L."/>
            <person name="Marshall W.F."/>
            <person name="Qu L.H."/>
            <person name="Nelson D.R."/>
            <person name="Sanderfoot A.A."/>
            <person name="Spalding M.H."/>
            <person name="Kapitonov V.V."/>
            <person name="Ren Q."/>
            <person name="Ferris P."/>
            <person name="Lindquist E."/>
            <person name="Shapiro H."/>
            <person name="Lucas S.M."/>
            <person name="Grimwood J."/>
            <person name="Schmutz J."/>
            <person name="Cardol P."/>
            <person name="Cerutti H."/>
            <person name="Chanfreau G."/>
            <person name="Chen C.L."/>
            <person name="Cognat V."/>
            <person name="Croft M.T."/>
            <person name="Dent R."/>
            <person name="Dutcher S."/>
            <person name="Fernandez E."/>
            <person name="Fukuzawa H."/>
            <person name="Gonzalez-Ballester D."/>
            <person name="Gonzalez-Halphen D."/>
            <person name="Hallmann A."/>
            <person name="Hanikenne M."/>
            <person name="Hippler M."/>
            <person name="Inwood W."/>
            <person name="Jabbari K."/>
            <person name="Kalanon M."/>
            <person name="Kuras R."/>
            <person name="Lefebvre P.A."/>
            <person name="Lemaire S.D."/>
            <person name="Lobanov A.V."/>
            <person name="Lohr M."/>
            <person name="Manuell A."/>
            <person name="Meier I."/>
            <person name="Mets L."/>
            <person name="Mittag M."/>
            <person name="Mittelmeier T."/>
            <person name="Moroney J.V."/>
            <person name="Moseley J."/>
            <person name="Napoli C."/>
            <person name="Nedelcu A.M."/>
            <person name="Niyogi K."/>
            <person name="Novoselov S.V."/>
            <person name="Paulsen I.T."/>
            <person name="Pazour G."/>
            <person name="Purton S."/>
            <person name="Ral J.P."/>
            <person name="Riano-Pachon D.M."/>
            <person name="Riekhof W."/>
            <person name="Rymarquis L."/>
            <person name="Schroda M."/>
            <person name="Stern D."/>
            <person name="Umen J."/>
            <person name="Willows R."/>
            <person name="Wilson N."/>
            <person name="Zimmer S.L."/>
            <person name="Allmer J."/>
            <person name="Balk J."/>
            <person name="Bisova K."/>
            <person name="Chen C.J."/>
            <person name="Elias M."/>
            <person name="Gendler K."/>
            <person name="Hauser C."/>
            <person name="Lamb M.R."/>
            <person name="Ledford H."/>
            <person name="Long J.C."/>
            <person name="Minagawa J."/>
            <person name="Page M.D."/>
            <person name="Pan J."/>
            <person name="Pootakham W."/>
            <person name="Roje S."/>
            <person name="Rose A."/>
            <person name="Stahlberg E."/>
            <person name="Terauchi A.M."/>
            <person name="Yang P."/>
            <person name="Ball S."/>
            <person name="Bowler C."/>
            <person name="Dieckmann C.L."/>
            <person name="Gladyshev V.N."/>
            <person name="Green P."/>
            <person name="Jorgensen R."/>
            <person name="Mayfield S."/>
            <person name="Mueller-Roeber B."/>
            <person name="Rajamani S."/>
            <person name="Sayre R.T."/>
            <person name="Brokstein P."/>
            <person name="Dubchak I."/>
            <person name="Goodstein D."/>
            <person name="Hornick L."/>
            <person name="Huang Y.W."/>
            <person name="Jhaveri J."/>
            <person name="Luo Y."/>
            <person name="Martinez D."/>
            <person name="Ngau W.C."/>
            <person name="Otillar B."/>
            <person name="Poliakov A."/>
            <person name="Porter A."/>
            <person name="Szajkowski L."/>
            <person name="Werner G."/>
            <person name="Zhou K."/>
            <person name="Grigoriev I.V."/>
            <person name="Rokhsar D.S."/>
            <person name="Grossman A.R."/>
        </authorList>
    </citation>
    <scope>NUCLEOTIDE SEQUENCE [LARGE SCALE GENOMIC DNA]</scope>
    <source>
        <strain evidence="4">CC-503</strain>
    </source>
</reference>
<feature type="compositionally biased region" description="Basic and acidic residues" evidence="1">
    <location>
        <begin position="299"/>
        <end position="317"/>
    </location>
</feature>
<evidence type="ECO:0000313" key="4">
    <source>
        <dbReference type="Proteomes" id="UP000006906"/>
    </source>
</evidence>
<dbReference type="GeneID" id="5722743"/>
<feature type="region of interest" description="Disordered" evidence="1">
    <location>
        <begin position="922"/>
        <end position="945"/>
    </location>
</feature>
<dbReference type="EMBL" id="CM008978">
    <property type="protein sequence ID" value="PNW70534.1"/>
    <property type="molecule type" value="Genomic_DNA"/>
</dbReference>
<feature type="compositionally biased region" description="Basic and acidic residues" evidence="1">
    <location>
        <begin position="1018"/>
        <end position="1031"/>
    </location>
</feature>
<dbReference type="InterPro" id="IPR026295">
    <property type="entry name" value="CCD81"/>
</dbReference>
<dbReference type="Gramene" id="PNW70534">
    <property type="protein sequence ID" value="PNW70534"/>
    <property type="gene ID" value="CHLRE_17g724000v5"/>
</dbReference>
<feature type="compositionally biased region" description="Low complexity" evidence="1">
    <location>
        <begin position="1167"/>
        <end position="1191"/>
    </location>
</feature>
<feature type="compositionally biased region" description="Polar residues" evidence="1">
    <location>
        <begin position="276"/>
        <end position="288"/>
    </location>
</feature>
<feature type="compositionally biased region" description="Low complexity" evidence="1">
    <location>
        <begin position="923"/>
        <end position="934"/>
    </location>
</feature>
<evidence type="ECO:0000256" key="1">
    <source>
        <dbReference type="SAM" id="MobiDB-lite"/>
    </source>
</evidence>
<protein>
    <recommendedName>
        <fullName evidence="2">CCDC81 HU domain-containing protein</fullName>
    </recommendedName>
</protein>
<feature type="compositionally biased region" description="Acidic residues" evidence="1">
    <location>
        <begin position="1226"/>
        <end position="1245"/>
    </location>
</feature>
<dbReference type="RefSeq" id="XP_042914765.1">
    <property type="nucleotide sequence ID" value="XM_043072306.1"/>
</dbReference>
<feature type="region of interest" description="Disordered" evidence="1">
    <location>
        <begin position="270"/>
        <end position="826"/>
    </location>
</feature>
<feature type="region of interest" description="Disordered" evidence="1">
    <location>
        <begin position="236"/>
        <end position="257"/>
    </location>
</feature>
<dbReference type="GO" id="GO:0005815">
    <property type="term" value="C:microtubule organizing center"/>
    <property type="evidence" value="ECO:0000318"/>
    <property type="project" value="GO_Central"/>
</dbReference>